<keyword evidence="1" id="KW-1133">Transmembrane helix</keyword>
<organism evidence="3 4">
    <name type="scientific">Colletotrichum sojae</name>
    <dbReference type="NCBI Taxonomy" id="2175907"/>
    <lineage>
        <taxon>Eukaryota</taxon>
        <taxon>Fungi</taxon>
        <taxon>Dikarya</taxon>
        <taxon>Ascomycota</taxon>
        <taxon>Pezizomycotina</taxon>
        <taxon>Sordariomycetes</taxon>
        <taxon>Hypocreomycetidae</taxon>
        <taxon>Glomerellales</taxon>
        <taxon>Glomerellaceae</taxon>
        <taxon>Colletotrichum</taxon>
        <taxon>Colletotrichum orchidearum species complex</taxon>
    </lineage>
</organism>
<dbReference type="InterPro" id="IPR056693">
    <property type="entry name" value="DUF7791"/>
</dbReference>
<feature type="transmembrane region" description="Helical" evidence="1">
    <location>
        <begin position="587"/>
        <end position="608"/>
    </location>
</feature>
<comment type="caution">
    <text evidence="3">The sequence shown here is derived from an EMBL/GenBank/DDBJ whole genome shotgun (WGS) entry which is preliminary data.</text>
</comment>
<gene>
    <name evidence="3" type="ORF">CSOJ01_05574</name>
</gene>
<dbReference type="Pfam" id="PF25053">
    <property type="entry name" value="DUF7791"/>
    <property type="match status" value="1"/>
</dbReference>
<sequence length="612" mass="69367">MPYLTGILGGGEARSRLISAAVERSEGIFLWLRLVVESLIQELDVCDQISDLLSVLDRFPRGLEALFLQMMRRMLVNSENRGLQCLWLMRRSLNVESLQSPRISGGSKDCRFRMTAFFLDGAQMQFKALIELEPINVNRSRLTDTIHKVENRLRSWCAGLLEMKRGSGGDPEISFIHRSVTEFLDLSSTRSELMDGLSNMAKDVEFSLMKGLLARIKRGTSGDIFGNDLVWCCVELIVRLARFVDDSHKDMAIVLLSELNRTMAAQLKEDSRTDCDWTSYYPWTLRKIKRGYRSKFYLEYLERSAGFLSIIVESGLVAPALHMLGLPGLRRTMQTSRGVPLLSSACRPPPFSIVIPGSIRPTLIAKILELGADPNQEYKNIVGKITTPWQDLLRTVNELQCRTIESARQLSRIVAMMLEHGANPYVEVELYDPRDQHSQRLKHDYRVPKELNWSLEAADVDSAAQMAHILNATEIISRAFIEAPGPRYVGNRESLLGDFVPFEDVDPHWELEAEVWGRTYGATYPLDAAPPPLAVVDKEQIAKMGHSLLEVLDQKSAVVKSGRSRLRGFFLKRHESRREHAVSAKEGFISILWLIPVMAFLLFLYMFYGVSP</sequence>
<name>A0A8H6JEZ6_9PEZI</name>
<keyword evidence="1" id="KW-0812">Transmembrane</keyword>
<dbReference type="Proteomes" id="UP000652219">
    <property type="component" value="Unassembled WGS sequence"/>
</dbReference>
<dbReference type="PANTHER" id="PTHR10039">
    <property type="entry name" value="AMELOGENIN"/>
    <property type="match status" value="1"/>
</dbReference>
<protein>
    <submittedName>
        <fullName evidence="3">Small S protein</fullName>
    </submittedName>
</protein>
<dbReference type="EMBL" id="WIGN01000071">
    <property type="protein sequence ID" value="KAF6811717.1"/>
    <property type="molecule type" value="Genomic_DNA"/>
</dbReference>
<evidence type="ECO:0000313" key="3">
    <source>
        <dbReference type="EMBL" id="KAF6811717.1"/>
    </source>
</evidence>
<keyword evidence="1" id="KW-0472">Membrane</keyword>
<evidence type="ECO:0000259" key="2">
    <source>
        <dbReference type="Pfam" id="PF25053"/>
    </source>
</evidence>
<evidence type="ECO:0000313" key="4">
    <source>
        <dbReference type="Proteomes" id="UP000652219"/>
    </source>
</evidence>
<accession>A0A8H6JEZ6</accession>
<proteinExistence type="predicted"/>
<reference evidence="3 4" key="1">
    <citation type="journal article" date="2020" name="Phytopathology">
        <title>Genome Sequence Resources of Colletotrichum truncatum, C. plurivorum, C. musicola, and C. sojae: Four Species Pathogenic to Soybean (Glycine max).</title>
        <authorList>
            <person name="Rogerio F."/>
            <person name="Boufleur T.R."/>
            <person name="Ciampi-Guillardi M."/>
            <person name="Sukno S.A."/>
            <person name="Thon M.R."/>
            <person name="Massola Junior N.S."/>
            <person name="Baroncelli R."/>
        </authorList>
    </citation>
    <scope>NUCLEOTIDE SEQUENCE [LARGE SCALE GENOMIC DNA]</scope>
    <source>
        <strain evidence="3 4">LFN0009</strain>
    </source>
</reference>
<keyword evidence="4" id="KW-1185">Reference proteome</keyword>
<dbReference type="AlphaFoldDB" id="A0A8H6JEZ6"/>
<evidence type="ECO:0000256" key="1">
    <source>
        <dbReference type="SAM" id="Phobius"/>
    </source>
</evidence>
<feature type="domain" description="DUF7791" evidence="2">
    <location>
        <begin position="115"/>
        <end position="218"/>
    </location>
</feature>